<reference evidence="1 2" key="1">
    <citation type="submission" date="2020-07" db="EMBL/GenBank/DDBJ databases">
        <title>Halosimplex litoreum sp. nov. and Halosimplex rubrum sp. nov., isolated from different salt environments.</title>
        <authorList>
            <person name="Cui H."/>
        </authorList>
    </citation>
    <scope>NUCLEOTIDE SEQUENCE [LARGE SCALE GENOMIC DNA]</scope>
    <source>
        <strain evidence="1 2">R2</strain>
    </source>
</reference>
<proteinExistence type="predicted"/>
<keyword evidence="2" id="KW-1185">Reference proteome</keyword>
<name>A0A7D5T6D2_9EURY</name>
<protein>
    <submittedName>
        <fullName evidence="1">Uncharacterized protein</fullName>
    </submittedName>
</protein>
<dbReference type="AlphaFoldDB" id="A0A7D5T6D2"/>
<sequence length="284" mass="31260">MSDESASGIDRRSISMEDFNDLLTFSGDHARPTTHDPIIRDDNELLIYADRSKNADSEWQVRGYCVIGLDAKFGVGDPDRADIAAILLEEFDGNDLTTDERYINRRPVRYGVPVAVAVDGKPAVAAWLYVRGRDRDGIAQLMNVGDRTVNEYLSRFRRRGDGVPDGLDVPEVGEVLPEVPPEFDPSRQQIVADGGRVTDGTERPDPTEDPRACSRCGVHIGFLGDNYCDACAREIGARGEIVRCMGCGQDGPEEQMESVDISDSDEYYPTIRYLCRGCSGGESA</sequence>
<dbReference type="Proteomes" id="UP000509346">
    <property type="component" value="Chromosome"/>
</dbReference>
<dbReference type="KEGG" id="hpel:HZS54_16925"/>
<dbReference type="RefSeq" id="WP_179918258.1">
    <property type="nucleotide sequence ID" value="NZ_CP058909.1"/>
</dbReference>
<dbReference type="OrthoDB" id="383025at2157"/>
<evidence type="ECO:0000313" key="1">
    <source>
        <dbReference type="EMBL" id="QLH83208.1"/>
    </source>
</evidence>
<dbReference type="GeneID" id="56084308"/>
<accession>A0A7D5T6D2</accession>
<gene>
    <name evidence="1" type="ORF">HZS54_16925</name>
</gene>
<evidence type="ECO:0000313" key="2">
    <source>
        <dbReference type="Proteomes" id="UP000509346"/>
    </source>
</evidence>
<organism evidence="1 2">
    <name type="scientific">Halosimplex pelagicum</name>
    <dbReference type="NCBI Taxonomy" id="869886"/>
    <lineage>
        <taxon>Archaea</taxon>
        <taxon>Methanobacteriati</taxon>
        <taxon>Methanobacteriota</taxon>
        <taxon>Stenosarchaea group</taxon>
        <taxon>Halobacteria</taxon>
        <taxon>Halobacteriales</taxon>
        <taxon>Haloarculaceae</taxon>
        <taxon>Halosimplex</taxon>
    </lineage>
</organism>
<dbReference type="EMBL" id="CP058909">
    <property type="protein sequence ID" value="QLH83208.1"/>
    <property type="molecule type" value="Genomic_DNA"/>
</dbReference>